<evidence type="ECO:0000313" key="5">
    <source>
        <dbReference type="EMBL" id="EUC35487.1"/>
    </source>
</evidence>
<evidence type="ECO:0000256" key="2">
    <source>
        <dbReference type="RuleBase" id="RU003682"/>
    </source>
</evidence>
<dbReference type="FunFam" id="2.60.120.330:FF:000051">
    <property type="entry name" value="Clavaminate synthase-like protein"/>
    <property type="match status" value="1"/>
</dbReference>
<dbReference type="RefSeq" id="XP_007710209.1">
    <property type="nucleotide sequence ID" value="XM_007712019.1"/>
</dbReference>
<dbReference type="InterPro" id="IPR027443">
    <property type="entry name" value="IPNS-like_sf"/>
</dbReference>
<dbReference type="HOGENOM" id="CLU_010119_6_2_1"/>
<dbReference type="InterPro" id="IPR050231">
    <property type="entry name" value="Iron_ascorbate_oxido_reductase"/>
</dbReference>
<dbReference type="SUPFAM" id="SSF51197">
    <property type="entry name" value="Clavaminate synthase-like"/>
    <property type="match status" value="1"/>
</dbReference>
<dbReference type="EMBL" id="KI964574">
    <property type="protein sequence ID" value="EUC35487.1"/>
    <property type="molecule type" value="Genomic_DNA"/>
</dbReference>
<dbReference type="Pfam" id="PF14226">
    <property type="entry name" value="DIOX_N"/>
    <property type="match status" value="1"/>
</dbReference>
<sequence>MSSTEHDQGAIPVIDISNPSEEVAQQVLDAASKHGFLYIKNDGATIPPQDIDDMFKLSKQFFASPKEQKAEYAIHSDKAGGINRGWVSMQGESLDPQGQKQGDPKEAFNIAPPQPALQPLPSPLSSSTPLISRFQTSCHTLCTQILSLLSTALLIPEKDYFSTRHDQSRGPSGTIFRLLYYPKTSSSATATSDEISIRAGAHSDYGSVTLLFRLPGQAGLELLTKNGESWVPVPVNPDPDALEHPPILVNIGDLLCYWTNGLLKSTVHRVTFGGGEERYSMAYFCHPLDDVRLEAVPSALIEEFGREGKGEKELRSQRQRLGLSEEGEDEVITAKGHLERRLKVTYGI</sequence>
<keyword evidence="6" id="KW-1185">Reference proteome</keyword>
<dbReference type="InterPro" id="IPR044861">
    <property type="entry name" value="IPNS-like_FE2OG_OXY"/>
</dbReference>
<keyword evidence="2" id="KW-0479">Metal-binding</keyword>
<gene>
    <name evidence="5" type="ORF">COCCADRAFT_90659</name>
</gene>
<dbReference type="KEGG" id="bze:COCCADRAFT_90659"/>
<proteinExistence type="inferred from homology"/>
<keyword evidence="2" id="KW-0560">Oxidoreductase</keyword>
<evidence type="ECO:0000256" key="1">
    <source>
        <dbReference type="ARBA" id="ARBA00008056"/>
    </source>
</evidence>
<feature type="domain" description="Fe2OG dioxygenase" evidence="4">
    <location>
        <begin position="171"/>
        <end position="287"/>
    </location>
</feature>
<dbReference type="GO" id="GO:0046872">
    <property type="term" value="F:metal ion binding"/>
    <property type="evidence" value="ECO:0007669"/>
    <property type="project" value="UniProtKB-KW"/>
</dbReference>
<dbReference type="Pfam" id="PF03171">
    <property type="entry name" value="2OG-FeII_Oxy"/>
    <property type="match status" value="1"/>
</dbReference>
<dbReference type="AlphaFoldDB" id="W6Y7A4"/>
<feature type="region of interest" description="Disordered" evidence="3">
    <location>
        <begin position="89"/>
        <end position="116"/>
    </location>
</feature>
<dbReference type="Proteomes" id="UP000053841">
    <property type="component" value="Unassembled WGS sequence"/>
</dbReference>
<evidence type="ECO:0000313" key="6">
    <source>
        <dbReference type="Proteomes" id="UP000053841"/>
    </source>
</evidence>
<evidence type="ECO:0000259" key="4">
    <source>
        <dbReference type="PROSITE" id="PS51471"/>
    </source>
</evidence>
<dbReference type="OrthoDB" id="288590at2759"/>
<keyword evidence="2" id="KW-0408">Iron</keyword>
<reference evidence="5 6" key="1">
    <citation type="journal article" date="2013" name="PLoS Genet.">
        <title>Comparative genome structure, secondary metabolite, and effector coding capacity across Cochliobolus pathogens.</title>
        <authorList>
            <person name="Condon B.J."/>
            <person name="Leng Y."/>
            <person name="Wu D."/>
            <person name="Bushley K.E."/>
            <person name="Ohm R.A."/>
            <person name="Otillar R."/>
            <person name="Martin J."/>
            <person name="Schackwitz W."/>
            <person name="Grimwood J."/>
            <person name="MohdZainudin N."/>
            <person name="Xue C."/>
            <person name="Wang R."/>
            <person name="Manning V.A."/>
            <person name="Dhillon B."/>
            <person name="Tu Z.J."/>
            <person name="Steffenson B.J."/>
            <person name="Salamov A."/>
            <person name="Sun H."/>
            <person name="Lowry S."/>
            <person name="LaButti K."/>
            <person name="Han J."/>
            <person name="Copeland A."/>
            <person name="Lindquist E."/>
            <person name="Barry K."/>
            <person name="Schmutz J."/>
            <person name="Baker S.E."/>
            <person name="Ciuffetti L.M."/>
            <person name="Grigoriev I.V."/>
            <person name="Zhong S."/>
            <person name="Turgeon B.G."/>
        </authorList>
    </citation>
    <scope>NUCLEOTIDE SEQUENCE [LARGE SCALE GENOMIC DNA]</scope>
    <source>
        <strain evidence="5 6">26-R-13</strain>
    </source>
</reference>
<accession>W6Y7A4</accession>
<dbReference type="PANTHER" id="PTHR47990">
    <property type="entry name" value="2-OXOGLUTARATE (2OG) AND FE(II)-DEPENDENT OXYGENASE SUPERFAMILY PROTEIN-RELATED"/>
    <property type="match status" value="1"/>
</dbReference>
<name>W6Y7A4_COCC2</name>
<dbReference type="GO" id="GO:0044283">
    <property type="term" value="P:small molecule biosynthetic process"/>
    <property type="evidence" value="ECO:0007669"/>
    <property type="project" value="UniProtKB-ARBA"/>
</dbReference>
<dbReference type="GO" id="GO:0016491">
    <property type="term" value="F:oxidoreductase activity"/>
    <property type="evidence" value="ECO:0007669"/>
    <property type="project" value="UniProtKB-KW"/>
</dbReference>
<dbReference type="InterPro" id="IPR005123">
    <property type="entry name" value="Oxoglu/Fe-dep_dioxygenase_dom"/>
</dbReference>
<dbReference type="eggNOG" id="KOG0143">
    <property type="taxonomic scope" value="Eukaryota"/>
</dbReference>
<dbReference type="PROSITE" id="PS51471">
    <property type="entry name" value="FE2OG_OXY"/>
    <property type="match status" value="1"/>
</dbReference>
<dbReference type="GeneID" id="19153017"/>
<dbReference type="Gene3D" id="2.60.120.330">
    <property type="entry name" value="B-lactam Antibiotic, Isopenicillin N Synthase, Chain"/>
    <property type="match status" value="1"/>
</dbReference>
<organism evidence="5 6">
    <name type="scientific">Cochliobolus carbonum (strain 26-R-13)</name>
    <name type="common">Maize leaf spot fungus</name>
    <name type="synonym">Bipolaris zeicola</name>
    <dbReference type="NCBI Taxonomy" id="930089"/>
    <lineage>
        <taxon>Eukaryota</taxon>
        <taxon>Fungi</taxon>
        <taxon>Dikarya</taxon>
        <taxon>Ascomycota</taxon>
        <taxon>Pezizomycotina</taxon>
        <taxon>Dothideomycetes</taxon>
        <taxon>Pleosporomycetidae</taxon>
        <taxon>Pleosporales</taxon>
        <taxon>Pleosporineae</taxon>
        <taxon>Pleosporaceae</taxon>
        <taxon>Bipolaris</taxon>
    </lineage>
</organism>
<comment type="similarity">
    <text evidence="1 2">Belongs to the iron/ascorbate-dependent oxidoreductase family.</text>
</comment>
<dbReference type="InterPro" id="IPR026992">
    <property type="entry name" value="DIOX_N"/>
</dbReference>
<evidence type="ECO:0000256" key="3">
    <source>
        <dbReference type="SAM" id="MobiDB-lite"/>
    </source>
</evidence>
<protein>
    <recommendedName>
        <fullName evidence="4">Fe2OG dioxygenase domain-containing protein</fullName>
    </recommendedName>
</protein>